<gene>
    <name evidence="8" type="ORF">PH7735_00175</name>
</gene>
<name>A0A0P1I076_9RHOB</name>
<evidence type="ECO:0000313" key="9">
    <source>
        <dbReference type="Proteomes" id="UP000051870"/>
    </source>
</evidence>
<dbReference type="EMBL" id="CYTW01000001">
    <property type="protein sequence ID" value="CUJ82678.1"/>
    <property type="molecule type" value="Genomic_DNA"/>
</dbReference>
<dbReference type="STRING" id="1715693.PH7735_00175"/>
<evidence type="ECO:0000256" key="6">
    <source>
        <dbReference type="ARBA" id="ARBA00058104"/>
    </source>
</evidence>
<evidence type="ECO:0000256" key="5">
    <source>
        <dbReference type="ARBA" id="ARBA00023121"/>
    </source>
</evidence>
<keyword evidence="3" id="KW-0831">Ubiquinone biosynthesis</keyword>
<sequence length="224" mass="24829">MSQIDAKDALLDAALMHVAFDGWTEVTFEAAIVDAEVNAVVARALCPRGAVDLAVAYHKRGDQQMLERFASEDLSALRYSEKVAALVRFRLQACDDKEAVRRGSTLFALPQYAGTGAELIWGTCDAIWNALGDSSDDVNWYTKRMTLSAVYGSTVLYWLGDESEAQSATWEFLDRRIDNVMQFEKAKAQFRASPFGKLMSGPLEVLGRVRAPQSRDDLPGQTHQ</sequence>
<dbReference type="AlphaFoldDB" id="A0A0P1I076"/>
<dbReference type="Proteomes" id="UP000051870">
    <property type="component" value="Unassembled WGS sequence"/>
</dbReference>
<feature type="domain" description="COQ9 C-terminal" evidence="7">
    <location>
        <begin position="115"/>
        <end position="184"/>
    </location>
</feature>
<dbReference type="NCBIfam" id="TIGR02396">
    <property type="entry name" value="diverge_rpsU"/>
    <property type="match status" value="1"/>
</dbReference>
<reference evidence="9" key="1">
    <citation type="submission" date="2015-09" db="EMBL/GenBank/DDBJ databases">
        <authorList>
            <person name="Rodrigo-Torres Lidia"/>
            <person name="Arahal R.David."/>
        </authorList>
    </citation>
    <scope>NUCLEOTIDE SEQUENCE [LARGE SCALE GENOMIC DNA]</scope>
    <source>
        <strain evidence="9">CECT 7735</strain>
    </source>
</reference>
<organism evidence="8 9">
    <name type="scientific">Shimia thalassica</name>
    <dbReference type="NCBI Taxonomy" id="1715693"/>
    <lineage>
        <taxon>Bacteria</taxon>
        <taxon>Pseudomonadati</taxon>
        <taxon>Pseudomonadota</taxon>
        <taxon>Alphaproteobacteria</taxon>
        <taxon>Rhodobacterales</taxon>
        <taxon>Roseobacteraceae</taxon>
    </lineage>
</organism>
<evidence type="ECO:0000256" key="1">
    <source>
        <dbReference type="ARBA" id="ARBA00004749"/>
    </source>
</evidence>
<dbReference type="RefSeq" id="WP_058309454.1">
    <property type="nucleotide sequence ID" value="NZ_CYTW01000001.1"/>
</dbReference>
<comment type="function">
    <text evidence="6">Membrane-associated protein that warps the membrane surface to access and bind aromatic isoprenes with high specificity, including ubiquinone (CoQ) isoprene intermediates and presents them directly to COQ7, therefore facilitating the COQ7-mediated hydroxylase step. Participates in the biosynthesis of coenzyme Q, also named ubiquinone, an essential lipid-soluble electron transporter for aerobic cellular respiration.</text>
</comment>
<keyword evidence="4" id="KW-0809">Transit peptide</keyword>
<evidence type="ECO:0000259" key="7">
    <source>
        <dbReference type="Pfam" id="PF08511"/>
    </source>
</evidence>
<dbReference type="GeneID" id="83879274"/>
<dbReference type="InterPro" id="IPR013718">
    <property type="entry name" value="COQ9_C"/>
</dbReference>
<keyword evidence="9" id="KW-1185">Reference proteome</keyword>
<proteinExistence type="inferred from homology"/>
<dbReference type="Gene3D" id="1.10.357.10">
    <property type="entry name" value="Tetracycline Repressor, domain 2"/>
    <property type="match status" value="1"/>
</dbReference>
<dbReference type="PANTHER" id="PTHR21427:SF19">
    <property type="entry name" value="UBIQUINONE BIOSYNTHESIS PROTEIN COQ9, MITOCHONDRIAL"/>
    <property type="match status" value="1"/>
</dbReference>
<evidence type="ECO:0000256" key="3">
    <source>
        <dbReference type="ARBA" id="ARBA00022688"/>
    </source>
</evidence>
<comment type="pathway">
    <text evidence="1">Cofactor biosynthesis; ubiquinone biosynthesis.</text>
</comment>
<accession>A0A0P1I076</accession>
<dbReference type="PANTHER" id="PTHR21427">
    <property type="entry name" value="UBIQUINONE BIOSYNTHESIS PROTEIN COQ9, MITOCHONDRIAL"/>
    <property type="match status" value="1"/>
</dbReference>
<dbReference type="InterPro" id="IPR012762">
    <property type="entry name" value="Ubiq_biosynth_COQ9"/>
</dbReference>
<evidence type="ECO:0000256" key="2">
    <source>
        <dbReference type="ARBA" id="ARBA00010766"/>
    </source>
</evidence>
<dbReference type="Pfam" id="PF08511">
    <property type="entry name" value="COQ9"/>
    <property type="match status" value="1"/>
</dbReference>
<dbReference type="GO" id="GO:0006744">
    <property type="term" value="P:ubiquinone biosynthetic process"/>
    <property type="evidence" value="ECO:0007669"/>
    <property type="project" value="UniProtKB-KW"/>
</dbReference>
<evidence type="ECO:0000256" key="4">
    <source>
        <dbReference type="ARBA" id="ARBA00022946"/>
    </source>
</evidence>
<evidence type="ECO:0000313" key="8">
    <source>
        <dbReference type="EMBL" id="CUJ82678.1"/>
    </source>
</evidence>
<comment type="similarity">
    <text evidence="2">Belongs to the COQ9 family.</text>
</comment>
<keyword evidence="5" id="KW-0446">Lipid-binding</keyword>
<protein>
    <submittedName>
        <fullName evidence="8">RpsU-divergently transcribed protein</fullName>
    </submittedName>
</protein>
<dbReference type="GO" id="GO:0008289">
    <property type="term" value="F:lipid binding"/>
    <property type="evidence" value="ECO:0007669"/>
    <property type="project" value="UniProtKB-KW"/>
</dbReference>